<proteinExistence type="predicted"/>
<comment type="caution">
    <text evidence="1">The sequence shown here is derived from an EMBL/GenBank/DDBJ whole genome shotgun (WGS) entry which is preliminary data.</text>
</comment>
<accession>A0A433CWA1</accession>
<sequence>MSQSSTSSCAPLAKSQARRLLSAALLLTLLVPSYHALPAQRHRSHVTLFHEANFQRPIHTADVTAYTCYNLFNLHVGSFINDGEGAVALFNGENCQGDALKGVRKVADTGDFGYVQSMMVVHVPAKSQGLTPVELLEMDILQ</sequence>
<dbReference type="EMBL" id="RBNI01012352">
    <property type="protein sequence ID" value="RUP42824.1"/>
    <property type="molecule type" value="Genomic_DNA"/>
</dbReference>
<evidence type="ECO:0000313" key="2">
    <source>
        <dbReference type="Proteomes" id="UP000268093"/>
    </source>
</evidence>
<keyword evidence="2" id="KW-1185">Reference proteome</keyword>
<reference evidence="1 2" key="1">
    <citation type="journal article" date="2018" name="New Phytol.">
        <title>Phylogenomics of Endogonaceae and evolution of mycorrhizas within Mucoromycota.</title>
        <authorList>
            <person name="Chang Y."/>
            <person name="Desiro A."/>
            <person name="Na H."/>
            <person name="Sandor L."/>
            <person name="Lipzen A."/>
            <person name="Clum A."/>
            <person name="Barry K."/>
            <person name="Grigoriev I.V."/>
            <person name="Martin F.M."/>
            <person name="Stajich J.E."/>
            <person name="Smith M.E."/>
            <person name="Bonito G."/>
            <person name="Spatafora J.W."/>
        </authorList>
    </citation>
    <scope>NUCLEOTIDE SEQUENCE [LARGE SCALE GENOMIC DNA]</scope>
    <source>
        <strain evidence="1 2">GMNB39</strain>
    </source>
</reference>
<organism evidence="1 2">
    <name type="scientific">Jimgerdemannia flammicorona</name>
    <dbReference type="NCBI Taxonomy" id="994334"/>
    <lineage>
        <taxon>Eukaryota</taxon>
        <taxon>Fungi</taxon>
        <taxon>Fungi incertae sedis</taxon>
        <taxon>Mucoromycota</taxon>
        <taxon>Mucoromycotina</taxon>
        <taxon>Endogonomycetes</taxon>
        <taxon>Endogonales</taxon>
        <taxon>Endogonaceae</taxon>
        <taxon>Jimgerdemannia</taxon>
    </lineage>
</organism>
<name>A0A433CWA1_9FUNG</name>
<gene>
    <name evidence="1" type="ORF">BC936DRAFT_138034</name>
</gene>
<evidence type="ECO:0000313" key="1">
    <source>
        <dbReference type="EMBL" id="RUP42824.1"/>
    </source>
</evidence>
<dbReference type="Proteomes" id="UP000268093">
    <property type="component" value="Unassembled WGS sequence"/>
</dbReference>
<protein>
    <submittedName>
        <fullName evidence="1">Uncharacterized protein</fullName>
    </submittedName>
</protein>